<feature type="transmembrane region" description="Helical" evidence="1">
    <location>
        <begin position="227"/>
        <end position="249"/>
    </location>
</feature>
<evidence type="ECO:0000313" key="2">
    <source>
        <dbReference type="EMBL" id="MBH5385713.1"/>
    </source>
</evidence>
<name>A0ABS0NXH4_9BRAD</name>
<feature type="transmembrane region" description="Helical" evidence="1">
    <location>
        <begin position="69"/>
        <end position="90"/>
    </location>
</feature>
<keyword evidence="1" id="KW-1133">Transmembrane helix</keyword>
<dbReference type="Proteomes" id="UP001194539">
    <property type="component" value="Unassembled WGS sequence"/>
</dbReference>
<protein>
    <recommendedName>
        <fullName evidence="4">PrsW family intramembrane metalloprotease</fullName>
    </recommendedName>
</protein>
<reference evidence="2 3" key="1">
    <citation type="submission" date="2020-07" db="EMBL/GenBank/DDBJ databases">
        <title>Bradyrhizobium diversity isolated from nodules of indigenous legumes of Western Australia.</title>
        <authorList>
            <person name="Klepa M.S."/>
        </authorList>
    </citation>
    <scope>NUCLEOTIDE SEQUENCE [LARGE SCALE GENOMIC DNA]</scope>
    <source>
        <strain evidence="2 3">CNPSo 4019</strain>
    </source>
</reference>
<accession>A0ABS0NXH4</accession>
<evidence type="ECO:0000313" key="3">
    <source>
        <dbReference type="Proteomes" id="UP001194539"/>
    </source>
</evidence>
<evidence type="ECO:0008006" key="4">
    <source>
        <dbReference type="Google" id="ProtNLM"/>
    </source>
</evidence>
<gene>
    <name evidence="2" type="ORF">H1B27_05375</name>
</gene>
<keyword evidence="3" id="KW-1185">Reference proteome</keyword>
<feature type="transmembrane region" description="Helical" evidence="1">
    <location>
        <begin position="121"/>
        <end position="145"/>
    </location>
</feature>
<keyword evidence="1" id="KW-0472">Membrane</keyword>
<sequence>MECPFCSETIKDEAIACKHCSRDLRVVRPTLLEIDEIVAELDKLRRDLDRVNVRLERYNNPLRYYGTHAVLYVLIPSLLLVIAHVLVTITFNVSPIPLRIASIVIPLLFGFVAYPLHRVSALTAFVLAFLAAGVSILAMLTVTGLHDDVPILPTIWIEWREVFEYGASILLAFVSGNILSVMIFQILPRVLTQGGKPNAFAFRAARLLGQHVGEEQLRRRARLIQDLMQTAGPLAGVAATGVGSIYAGLKGFLLG</sequence>
<dbReference type="RefSeq" id="WP_197965268.1">
    <property type="nucleotide sequence ID" value="NZ_JACEGD010000004.1"/>
</dbReference>
<comment type="caution">
    <text evidence="2">The sequence shown here is derived from an EMBL/GenBank/DDBJ whole genome shotgun (WGS) entry which is preliminary data.</text>
</comment>
<feature type="transmembrane region" description="Helical" evidence="1">
    <location>
        <begin position="96"/>
        <end position="114"/>
    </location>
</feature>
<proteinExistence type="predicted"/>
<dbReference type="EMBL" id="JACEGD010000004">
    <property type="protein sequence ID" value="MBH5385713.1"/>
    <property type="molecule type" value="Genomic_DNA"/>
</dbReference>
<feature type="transmembrane region" description="Helical" evidence="1">
    <location>
        <begin position="165"/>
        <end position="187"/>
    </location>
</feature>
<organism evidence="2 3">
    <name type="scientific">Bradyrhizobium diversitatis</name>
    <dbReference type="NCBI Taxonomy" id="2755406"/>
    <lineage>
        <taxon>Bacteria</taxon>
        <taxon>Pseudomonadati</taxon>
        <taxon>Pseudomonadota</taxon>
        <taxon>Alphaproteobacteria</taxon>
        <taxon>Hyphomicrobiales</taxon>
        <taxon>Nitrobacteraceae</taxon>
        <taxon>Bradyrhizobium</taxon>
    </lineage>
</organism>
<evidence type="ECO:0000256" key="1">
    <source>
        <dbReference type="SAM" id="Phobius"/>
    </source>
</evidence>
<keyword evidence="1" id="KW-0812">Transmembrane</keyword>